<dbReference type="STRING" id="454194.PYK22_01326"/>
<dbReference type="PANTHER" id="PTHR22993:SF9">
    <property type="entry name" value="FORMAMIDOPYRIMIDINE-DNA GLYCOSYLASE"/>
    <property type="match status" value="1"/>
</dbReference>
<dbReference type="InterPro" id="IPR000214">
    <property type="entry name" value="Znf_DNA_glyclase/AP_lyase"/>
</dbReference>
<dbReference type="NCBIfam" id="NF002211">
    <property type="entry name" value="PRK01103.1"/>
    <property type="match status" value="1"/>
</dbReference>
<name>A0A0B6WVL0_9BACT</name>
<dbReference type="InterPro" id="IPR010663">
    <property type="entry name" value="Znf_FPG/IleRS"/>
</dbReference>
<dbReference type="Pfam" id="PF01149">
    <property type="entry name" value="Fapy_DNA_glyco"/>
    <property type="match status" value="1"/>
</dbReference>
<evidence type="ECO:0000256" key="4">
    <source>
        <dbReference type="ARBA" id="ARBA00022723"/>
    </source>
</evidence>
<keyword evidence="13 15" id="KW-0326">Glycosidase</keyword>
<keyword evidence="19" id="KW-1185">Reference proteome</keyword>
<reference evidence="18 19" key="1">
    <citation type="submission" date="2013-12" db="EMBL/GenBank/DDBJ databases">
        <authorList>
            <person name="Stott M."/>
        </authorList>
    </citation>
    <scope>NUCLEOTIDE SEQUENCE [LARGE SCALE GENOMIC DNA]</scope>
    <source>
        <strain evidence="18 19">K22</strain>
    </source>
</reference>
<evidence type="ECO:0000256" key="5">
    <source>
        <dbReference type="ARBA" id="ARBA00022763"/>
    </source>
</evidence>
<comment type="cofactor">
    <cofactor evidence="15">
        <name>Zn(2+)</name>
        <dbReference type="ChEBI" id="CHEBI:29105"/>
    </cofactor>
    <text evidence="15">Binds 1 zinc ion per subunit.</text>
</comment>
<dbReference type="NCBIfam" id="TIGR00577">
    <property type="entry name" value="fpg"/>
    <property type="match status" value="1"/>
</dbReference>
<protein>
    <recommendedName>
        <fullName evidence="15">Formamidopyrimidine-DNA glycosylase</fullName>
        <shortName evidence="15">Fapy-DNA glycosylase</shortName>
        <ecNumber evidence="15">3.2.2.23</ecNumber>
    </recommendedName>
    <alternativeName>
        <fullName evidence="15">DNA-(apurinic or apyrimidinic site) lyase MutM</fullName>
        <shortName evidence="15">AP lyase MutM</shortName>
        <ecNumber evidence="15">4.2.99.18</ecNumber>
    </alternativeName>
</protein>
<dbReference type="FunFam" id="1.10.8.50:FF:000003">
    <property type="entry name" value="Formamidopyrimidine-DNA glycosylase"/>
    <property type="match status" value="1"/>
</dbReference>
<evidence type="ECO:0000256" key="15">
    <source>
        <dbReference type="HAMAP-Rule" id="MF_00103"/>
    </source>
</evidence>
<dbReference type="EMBL" id="CBXV010000004">
    <property type="protein sequence ID" value="CDM65328.1"/>
    <property type="molecule type" value="Genomic_DNA"/>
</dbReference>
<feature type="active site" description="Schiff-base intermediate with DNA" evidence="15">
    <location>
        <position position="2"/>
    </location>
</feature>
<dbReference type="GO" id="GO:0008270">
    <property type="term" value="F:zinc ion binding"/>
    <property type="evidence" value="ECO:0007669"/>
    <property type="project" value="UniProtKB-UniRule"/>
</dbReference>
<dbReference type="PROSITE" id="PS51068">
    <property type="entry name" value="FPG_CAT"/>
    <property type="match status" value="1"/>
</dbReference>
<sequence length="277" mass="31483">MPELPEVELVARALKAFIVGRSWTSATVLRPRLLPDSTPERFAQGCGGASVRDVRRRGKYIIIELDNGRALLIHLRMSGRFLILPPDRPLPKFTHAIFEMDNGQRLIFSDQRHFGMMKLLSTEELDAARELRTLAPEPFSAEFTVDYLRSALARSRRTLKETLIDQSKVVGLGNIYAAEAMFLARTNPFVRAAELAPRRIPRLHRAILDVLAESIAHGSTLNVDPMNIDGSYYGGAYEGRWRVYDREGEPCFVCRARIERVVHAGRSTYFCPRCQRR</sequence>
<dbReference type="CDD" id="cd08966">
    <property type="entry name" value="EcFpg-like_N"/>
    <property type="match status" value="1"/>
</dbReference>
<proteinExistence type="inferred from homology"/>
<keyword evidence="11 15" id="KW-0456">Lyase</keyword>
<evidence type="ECO:0000256" key="13">
    <source>
        <dbReference type="ARBA" id="ARBA00023295"/>
    </source>
</evidence>
<feature type="active site" description="Proton donor; for beta-elimination activity" evidence="15">
    <location>
        <position position="59"/>
    </location>
</feature>
<comment type="catalytic activity">
    <reaction evidence="1 15">
        <text>Hydrolysis of DNA containing ring-opened 7-methylguanine residues, releasing 2,6-diamino-4-hydroxy-5-(N-methyl)formamidopyrimidine.</text>
        <dbReference type="EC" id="3.2.2.23"/>
    </reaction>
</comment>
<dbReference type="Pfam" id="PF06831">
    <property type="entry name" value="H2TH"/>
    <property type="match status" value="1"/>
</dbReference>
<dbReference type="SMART" id="SM00898">
    <property type="entry name" value="Fapy_DNA_glyco"/>
    <property type="match status" value="1"/>
</dbReference>
<evidence type="ECO:0000256" key="14">
    <source>
        <dbReference type="ARBA" id="ARBA00044632"/>
    </source>
</evidence>
<evidence type="ECO:0000256" key="11">
    <source>
        <dbReference type="ARBA" id="ARBA00023239"/>
    </source>
</evidence>
<dbReference type="InterPro" id="IPR015886">
    <property type="entry name" value="H2TH_FPG"/>
</dbReference>
<feature type="active site" description="Proton donor; for delta-elimination activity" evidence="15">
    <location>
        <position position="266"/>
    </location>
</feature>
<dbReference type="PROSITE" id="PS51066">
    <property type="entry name" value="ZF_FPG_2"/>
    <property type="match status" value="1"/>
</dbReference>
<dbReference type="OrthoDB" id="9800855at2"/>
<organism evidence="18 19">
    <name type="scientific">Pyrinomonas methylaliphatogenes</name>
    <dbReference type="NCBI Taxonomy" id="454194"/>
    <lineage>
        <taxon>Bacteria</taxon>
        <taxon>Pseudomonadati</taxon>
        <taxon>Acidobacteriota</taxon>
        <taxon>Blastocatellia</taxon>
        <taxon>Blastocatellales</taxon>
        <taxon>Pyrinomonadaceae</taxon>
        <taxon>Pyrinomonas</taxon>
    </lineage>
</organism>
<comment type="caution">
    <text evidence="15">Lacks conserved residue(s) required for the propagation of feature annotation.</text>
</comment>
<keyword evidence="8 15" id="KW-0862">Zinc</keyword>
<accession>A0A0B6WVL0</accession>
<dbReference type="InterPro" id="IPR010979">
    <property type="entry name" value="Ribosomal_uS13-like_H2TH"/>
</dbReference>
<reference evidence="18 19" key="2">
    <citation type="submission" date="2015-01" db="EMBL/GenBank/DDBJ databases">
        <title>Complete genome sequence of Pyrinomonas methylaliphatogenes type strain K22T.</title>
        <authorList>
            <person name="Lee K.C.Y."/>
            <person name="Power J.F."/>
            <person name="Dunfield P.F."/>
            <person name="Morgan X.C."/>
            <person name="Huttenhower C."/>
            <person name="Stott M.B."/>
        </authorList>
    </citation>
    <scope>NUCLEOTIDE SEQUENCE [LARGE SCALE GENOMIC DNA]</scope>
    <source>
        <strain evidence="18 19">K22</strain>
    </source>
</reference>
<dbReference type="HAMAP" id="MF_00103">
    <property type="entry name" value="Fapy_DNA_glycosyl"/>
    <property type="match status" value="1"/>
</dbReference>
<feature type="domain" description="Formamidopyrimidine-DNA glycosylase catalytic" evidence="17">
    <location>
        <begin position="2"/>
        <end position="115"/>
    </location>
</feature>
<evidence type="ECO:0000313" key="18">
    <source>
        <dbReference type="EMBL" id="CDM65328.1"/>
    </source>
</evidence>
<evidence type="ECO:0000256" key="2">
    <source>
        <dbReference type="ARBA" id="ARBA00009409"/>
    </source>
</evidence>
<dbReference type="Gene3D" id="3.20.190.10">
    <property type="entry name" value="MutM-like, N-terminal"/>
    <property type="match status" value="1"/>
</dbReference>
<dbReference type="AlphaFoldDB" id="A0A0B6WVL0"/>
<keyword evidence="12 15" id="KW-0511">Multifunctional enzyme</keyword>
<evidence type="ECO:0000313" key="19">
    <source>
        <dbReference type="Proteomes" id="UP000031518"/>
    </source>
</evidence>
<dbReference type="PANTHER" id="PTHR22993">
    <property type="entry name" value="FORMAMIDOPYRIMIDINE-DNA GLYCOSYLASE"/>
    <property type="match status" value="1"/>
</dbReference>
<gene>
    <name evidence="15" type="primary">mutM</name>
    <name evidence="15" type="synonym">fpg</name>
    <name evidence="18" type="ORF">PYK22_01326</name>
</gene>
<dbReference type="Pfam" id="PF06827">
    <property type="entry name" value="zf-FPG_IleRS"/>
    <property type="match status" value="1"/>
</dbReference>
<dbReference type="GO" id="GO:0140078">
    <property type="term" value="F:class I DNA-(apurinic or apyrimidinic site) endonuclease activity"/>
    <property type="evidence" value="ECO:0007669"/>
    <property type="project" value="UniProtKB-EC"/>
</dbReference>
<dbReference type="Gene3D" id="1.10.8.50">
    <property type="match status" value="1"/>
</dbReference>
<evidence type="ECO:0000256" key="3">
    <source>
        <dbReference type="ARBA" id="ARBA00011245"/>
    </source>
</evidence>
<evidence type="ECO:0000256" key="7">
    <source>
        <dbReference type="ARBA" id="ARBA00022801"/>
    </source>
</evidence>
<feature type="active site" description="Proton donor" evidence="15">
    <location>
        <position position="3"/>
    </location>
</feature>
<evidence type="ECO:0000256" key="12">
    <source>
        <dbReference type="ARBA" id="ARBA00023268"/>
    </source>
</evidence>
<dbReference type="InterPro" id="IPR012319">
    <property type="entry name" value="FPG_cat"/>
</dbReference>
<dbReference type="EC" id="3.2.2.23" evidence="15"/>
<feature type="binding site" evidence="15">
    <location>
        <position position="112"/>
    </location>
    <ligand>
        <name>DNA</name>
        <dbReference type="ChEBI" id="CHEBI:16991"/>
    </ligand>
</feature>
<dbReference type="SUPFAM" id="SSF46946">
    <property type="entry name" value="S13-like H2TH domain"/>
    <property type="match status" value="1"/>
</dbReference>
<comment type="similarity">
    <text evidence="2 15">Belongs to the FPG family.</text>
</comment>
<evidence type="ECO:0000259" key="17">
    <source>
        <dbReference type="PROSITE" id="PS51068"/>
    </source>
</evidence>
<dbReference type="InterPro" id="IPR020629">
    <property type="entry name" value="FPG_Glyclase"/>
</dbReference>
<dbReference type="InterPro" id="IPR035937">
    <property type="entry name" value="FPG_N"/>
</dbReference>
<evidence type="ECO:0000256" key="9">
    <source>
        <dbReference type="ARBA" id="ARBA00023125"/>
    </source>
</evidence>
<dbReference type="RefSeq" id="WP_041975318.1">
    <property type="nucleotide sequence ID" value="NZ_CBXV010000004.1"/>
</dbReference>
<dbReference type="SUPFAM" id="SSF57716">
    <property type="entry name" value="Glucocorticoid receptor-like (DNA-binding domain)"/>
    <property type="match status" value="1"/>
</dbReference>
<dbReference type="Proteomes" id="UP000031518">
    <property type="component" value="Unassembled WGS sequence"/>
</dbReference>
<evidence type="ECO:0000256" key="1">
    <source>
        <dbReference type="ARBA" id="ARBA00001668"/>
    </source>
</evidence>
<keyword evidence="6 15" id="KW-0863">Zinc-finger</keyword>
<keyword evidence="10 15" id="KW-0234">DNA repair</keyword>
<dbReference type="GO" id="GO:0006284">
    <property type="term" value="P:base-excision repair"/>
    <property type="evidence" value="ECO:0007669"/>
    <property type="project" value="InterPro"/>
</dbReference>
<dbReference type="SUPFAM" id="SSF81624">
    <property type="entry name" value="N-terminal domain of MutM-like DNA repair proteins"/>
    <property type="match status" value="1"/>
</dbReference>
<dbReference type="GO" id="GO:0003684">
    <property type="term" value="F:damaged DNA binding"/>
    <property type="evidence" value="ECO:0007669"/>
    <property type="project" value="InterPro"/>
</dbReference>
<comment type="subunit">
    <text evidence="3 15">Monomer.</text>
</comment>
<evidence type="ECO:0000259" key="16">
    <source>
        <dbReference type="PROSITE" id="PS51066"/>
    </source>
</evidence>
<comment type="function">
    <text evidence="15">Involved in base excision repair of DNA damaged by oxidation or by mutagenic agents. Acts as DNA glycosylase that recognizes and removes damaged bases. Has a preference for oxidized purines, such as 7,8-dihydro-8-oxoguanine (8-oxoG). Has AP (apurinic/apyrimidinic) lyase activity and introduces nicks in the DNA strand. Cleaves the DNA backbone by beta-delta elimination to generate a single-strand break at the site of the removed base with both 3'- and 5'-phosphates.</text>
</comment>
<dbReference type="GO" id="GO:0034039">
    <property type="term" value="F:8-oxo-7,8-dihydroguanine DNA N-glycosylase activity"/>
    <property type="evidence" value="ECO:0007669"/>
    <property type="project" value="TreeGrafter"/>
</dbReference>
<evidence type="ECO:0000256" key="6">
    <source>
        <dbReference type="ARBA" id="ARBA00022771"/>
    </source>
</evidence>
<evidence type="ECO:0000256" key="8">
    <source>
        <dbReference type="ARBA" id="ARBA00022833"/>
    </source>
</evidence>
<evidence type="ECO:0000256" key="10">
    <source>
        <dbReference type="ARBA" id="ARBA00023204"/>
    </source>
</evidence>
<dbReference type="EC" id="4.2.99.18" evidence="15"/>
<comment type="catalytic activity">
    <reaction evidence="14 15">
        <text>2'-deoxyribonucleotide-(2'-deoxyribose 5'-phosphate)-2'-deoxyribonucleotide-DNA = a 3'-end 2'-deoxyribonucleotide-(2,3-dehydro-2,3-deoxyribose 5'-phosphate)-DNA + a 5'-end 5'-phospho-2'-deoxyribonucleoside-DNA + H(+)</text>
        <dbReference type="Rhea" id="RHEA:66592"/>
        <dbReference type="Rhea" id="RHEA-COMP:13180"/>
        <dbReference type="Rhea" id="RHEA-COMP:16897"/>
        <dbReference type="Rhea" id="RHEA-COMP:17067"/>
        <dbReference type="ChEBI" id="CHEBI:15378"/>
        <dbReference type="ChEBI" id="CHEBI:136412"/>
        <dbReference type="ChEBI" id="CHEBI:157695"/>
        <dbReference type="ChEBI" id="CHEBI:167181"/>
        <dbReference type="EC" id="4.2.99.18"/>
    </reaction>
</comment>
<dbReference type="SMART" id="SM01232">
    <property type="entry name" value="H2TH"/>
    <property type="match status" value="1"/>
</dbReference>
<keyword evidence="5 15" id="KW-0227">DNA damage</keyword>
<keyword evidence="4 15" id="KW-0479">Metal-binding</keyword>
<keyword evidence="9 15" id="KW-0238">DNA-binding</keyword>
<feature type="domain" description="FPG-type" evidence="16">
    <location>
        <begin position="242"/>
        <end position="276"/>
    </location>
</feature>
<keyword evidence="7 15" id="KW-0378">Hydrolase</keyword>